<gene>
    <name evidence="8" type="ORF">NP048_17000</name>
</gene>
<dbReference type="InterPro" id="IPR047187">
    <property type="entry name" value="SF1_C_Upf1"/>
</dbReference>
<keyword evidence="9" id="KW-1185">Reference proteome</keyword>
<dbReference type="Gene3D" id="3.40.50.300">
    <property type="entry name" value="P-loop containing nucleotide triphosphate hydrolases"/>
    <property type="match status" value="2"/>
</dbReference>
<dbReference type="EMBL" id="CP101987">
    <property type="protein sequence ID" value="UUI71467.1"/>
    <property type="molecule type" value="Genomic_DNA"/>
</dbReference>
<organism evidence="8 9">
    <name type="scientific">Cellulomonas xiejunii</name>
    <dbReference type="NCBI Taxonomy" id="2968083"/>
    <lineage>
        <taxon>Bacteria</taxon>
        <taxon>Bacillati</taxon>
        <taxon>Actinomycetota</taxon>
        <taxon>Actinomycetes</taxon>
        <taxon>Micrococcales</taxon>
        <taxon>Cellulomonadaceae</taxon>
        <taxon>Cellulomonas</taxon>
    </lineage>
</organism>
<dbReference type="SUPFAM" id="SSF52540">
    <property type="entry name" value="P-loop containing nucleoside triphosphate hydrolases"/>
    <property type="match status" value="1"/>
</dbReference>
<evidence type="ECO:0000256" key="3">
    <source>
        <dbReference type="ARBA" id="ARBA00022806"/>
    </source>
</evidence>
<feature type="region of interest" description="Disordered" evidence="5">
    <location>
        <begin position="766"/>
        <end position="791"/>
    </location>
</feature>
<keyword evidence="2" id="KW-0378">Hydrolase</keyword>
<dbReference type="InterPro" id="IPR038720">
    <property type="entry name" value="YprB_RNase_H-like_dom"/>
</dbReference>
<dbReference type="InterPro" id="IPR019993">
    <property type="entry name" value="RecB_nuclease_TM0106_put"/>
</dbReference>
<accession>A0ABY5KQK1</accession>
<feature type="domain" description="DNA2/NAM7 helicase-like C-terminal" evidence="6">
    <location>
        <begin position="1027"/>
        <end position="1200"/>
    </location>
</feature>
<evidence type="ECO:0000313" key="9">
    <source>
        <dbReference type="Proteomes" id="UP001316384"/>
    </source>
</evidence>
<keyword evidence="4" id="KW-0067">ATP-binding</keyword>
<dbReference type="PANTHER" id="PTHR43788:SF8">
    <property type="entry name" value="DNA-BINDING PROTEIN SMUBP-2"/>
    <property type="match status" value="1"/>
</dbReference>
<evidence type="ECO:0000256" key="1">
    <source>
        <dbReference type="ARBA" id="ARBA00022741"/>
    </source>
</evidence>
<proteinExistence type="predicted"/>
<dbReference type="InterPro" id="IPR027417">
    <property type="entry name" value="P-loop_NTPase"/>
</dbReference>
<dbReference type="Pfam" id="PF13482">
    <property type="entry name" value="RNase_H_2"/>
    <property type="match status" value="1"/>
</dbReference>
<dbReference type="PANTHER" id="PTHR43788">
    <property type="entry name" value="DNA2/NAM7 HELICASE FAMILY MEMBER"/>
    <property type="match status" value="1"/>
</dbReference>
<dbReference type="Pfam" id="PF13087">
    <property type="entry name" value="AAA_12"/>
    <property type="match status" value="1"/>
</dbReference>
<evidence type="ECO:0000259" key="7">
    <source>
        <dbReference type="Pfam" id="PF13482"/>
    </source>
</evidence>
<dbReference type="InterPro" id="IPR050534">
    <property type="entry name" value="Coronavir_polyprotein_1ab"/>
</dbReference>
<dbReference type="InterPro" id="IPR041679">
    <property type="entry name" value="DNA2/NAM7-like_C"/>
</dbReference>
<reference evidence="8 9" key="1">
    <citation type="submission" date="2022-07" db="EMBL/GenBank/DDBJ databases">
        <title>Novel species in genus cellulomonas.</title>
        <authorList>
            <person name="Ye L."/>
        </authorList>
    </citation>
    <scope>NUCLEOTIDE SEQUENCE [LARGE SCALE GENOMIC DNA]</scope>
    <source>
        <strain evidence="9">zg-B89</strain>
    </source>
</reference>
<feature type="compositionally biased region" description="Basic and acidic residues" evidence="5">
    <location>
        <begin position="766"/>
        <end position="784"/>
    </location>
</feature>
<dbReference type="CDD" id="cd18808">
    <property type="entry name" value="SF1_C_Upf1"/>
    <property type="match status" value="1"/>
</dbReference>
<dbReference type="Proteomes" id="UP001316384">
    <property type="component" value="Chromosome"/>
</dbReference>
<feature type="domain" description="YprB ribonuclease H-like" evidence="7">
    <location>
        <begin position="333"/>
        <end position="530"/>
    </location>
</feature>
<keyword evidence="1" id="KW-0547">Nucleotide-binding</keyword>
<keyword evidence="3" id="KW-0347">Helicase</keyword>
<protein>
    <submittedName>
        <fullName evidence="8">TM0106 family RecB-like putative nuclease</fullName>
    </submittedName>
</protein>
<evidence type="ECO:0000256" key="4">
    <source>
        <dbReference type="ARBA" id="ARBA00022840"/>
    </source>
</evidence>
<sequence length="1237" mass="132742">MILLDDGTLTYSASDLTSAAQCEHAVLRALDARLGRGPAVEPDADVVLARVSHLGDEHEQRVLRAMVARYGVWQPGAHGGLAQVPGTRDPASRAHLEAAHAATLDRLASAQVVHQAAFFDGRFVGRADFVVREDDGTWSVRDAKLARNAQPTALLQVAAYADQLDRAGLPVAREVQLVLGDGVVTRHAVADLVPVYLDRRARLQHVLDTHRAQDGPVTWGDERWSACGRCSVCTAELEARRDVTLVAGVYERQRAALVAAGITTIDALAAAPDGLEVEGLSPAVVEKARLQARLQVEQEARNPDPTHPTDVPWAVTHPERIAELLPPADPGDIFFDFEGDPLWYDAALAGEPDAWGLEYLFGVVENPPSPDAEAPFVAFWAHDRAAERVALRDFLAYLAERRERFPAMHVYHYAAYEKSTLRRLAGRHGEGETQVDALLREGLLVDLYAAVKAGVRTGQRSYSLKKLEPLYMATGRGDGVTNAADSIVEYAEAVAARDAGRLDDWNERIKAIEVYNHYDCDSTRGLRDWLLARLAEVGVSPSRPVVLDPEAEARAAELGAPDPLEDELLAIAGPGPGEGVVRTPARQAVALVGAALRYHQREDKPYWWGHFDRLAAHPSDWTERRNVLLVDRPGAVEVVTDWHVPPGKKVERRVLRMTGRLEPGSDLRAGAQAVGLYDPPLPECVKTSVDGPRGWCERMTVLDVTAELDGARPRDVLLVEETRPRGSASFGEVPMALAPAGPIATGPLRTAIRGLAERVLDAVSRDGVSRDGVSRDGGSRDGVSRDAASTDAPDVVLPRAAVLDLALRRPPRTRSGRPLPTGDDLVDVLTRAVLDLDDSYLAVQGPPGTGKTYTGARVIAALVARGWRVGVVAQSHAVVENMLRGVASAGVPSEMIAKKAPGSSDGRSADPAAPWTWVPDAGFGAFWAAHPGGSSGTGAVLGGTAWDLVNAKRLPSAPLDLLVVDEAGQFALANTFAVAGSARNLLLLGDPQQLPQVSQGTHPEPVDRSALGWLTDGHDTLPADLGYFLPVSHRMHPALCGAVSTLAYEDRLVSAPRAAARSLDGVPPGVHGVLVDHHGNAVSSPEEAEVVVRFVRDLVGRTWRDPHAAPAERPLTPEDVLVVAAYNAQVWTVRRALDAAGFTGTRVGTVDRFQGQEAPVVLVTTAASSPDQVPRGLDFLLDRNRLNVAVSRGQWAAFVVRSAHLTRTLPRRPESLERLGAFVGLTTRSVVEPPAGP</sequence>
<evidence type="ECO:0000313" key="8">
    <source>
        <dbReference type="EMBL" id="UUI71467.1"/>
    </source>
</evidence>
<evidence type="ECO:0000256" key="2">
    <source>
        <dbReference type="ARBA" id="ARBA00022801"/>
    </source>
</evidence>
<evidence type="ECO:0000259" key="6">
    <source>
        <dbReference type="Pfam" id="PF13087"/>
    </source>
</evidence>
<dbReference type="CDD" id="cd17934">
    <property type="entry name" value="DEXXQc_Upf1-like"/>
    <property type="match status" value="1"/>
</dbReference>
<dbReference type="NCBIfam" id="TIGR03491">
    <property type="entry name" value="TM0106 family RecB-like putative nuclease"/>
    <property type="match status" value="1"/>
</dbReference>
<evidence type="ECO:0000256" key="5">
    <source>
        <dbReference type="SAM" id="MobiDB-lite"/>
    </source>
</evidence>
<dbReference type="Pfam" id="PF13604">
    <property type="entry name" value="AAA_30"/>
    <property type="match status" value="1"/>
</dbReference>
<name>A0ABY5KQK1_9CELL</name>
<dbReference type="RefSeq" id="WP_227575249.1">
    <property type="nucleotide sequence ID" value="NZ_CP101987.1"/>
</dbReference>